<evidence type="ECO:0000256" key="5">
    <source>
        <dbReference type="ARBA" id="ARBA00005458"/>
    </source>
</evidence>
<gene>
    <name evidence="19" type="ORF">M747DRAFT_253437</name>
</gene>
<evidence type="ECO:0000256" key="14">
    <source>
        <dbReference type="ARBA" id="ARBA00023128"/>
    </source>
</evidence>
<evidence type="ECO:0000256" key="16">
    <source>
        <dbReference type="ARBA" id="ARBA00023209"/>
    </source>
</evidence>
<evidence type="ECO:0000256" key="13">
    <source>
        <dbReference type="ARBA" id="ARBA00023098"/>
    </source>
</evidence>
<evidence type="ECO:0000256" key="8">
    <source>
        <dbReference type="ARBA" id="ARBA00022516"/>
    </source>
</evidence>
<keyword evidence="14" id="KW-0496">Mitochondrion</keyword>
<evidence type="ECO:0000256" key="9">
    <source>
        <dbReference type="ARBA" id="ARBA00022679"/>
    </source>
</evidence>
<dbReference type="Pfam" id="PF09139">
    <property type="entry name" value="Tam41_Mmp37"/>
    <property type="match status" value="1"/>
</dbReference>
<dbReference type="InterPro" id="IPR015222">
    <property type="entry name" value="Tam41"/>
</dbReference>
<evidence type="ECO:0000256" key="11">
    <source>
        <dbReference type="ARBA" id="ARBA00022792"/>
    </source>
</evidence>
<comment type="similarity">
    <text evidence="5">Belongs to the TAM41 family.</text>
</comment>
<evidence type="ECO:0000256" key="7">
    <source>
        <dbReference type="ARBA" id="ARBA00018337"/>
    </source>
</evidence>
<organism evidence="19 20">
    <name type="scientific">Aspergillus niger ATCC 13496</name>
    <dbReference type="NCBI Taxonomy" id="1353008"/>
    <lineage>
        <taxon>Eukaryota</taxon>
        <taxon>Fungi</taxon>
        <taxon>Dikarya</taxon>
        <taxon>Ascomycota</taxon>
        <taxon>Pezizomycotina</taxon>
        <taxon>Eurotiomycetes</taxon>
        <taxon>Eurotiomycetidae</taxon>
        <taxon>Eurotiales</taxon>
        <taxon>Aspergillaceae</taxon>
        <taxon>Aspergillus</taxon>
        <taxon>Aspergillus subgen. Circumdati</taxon>
    </lineage>
</organism>
<keyword evidence="13" id="KW-0443">Lipid metabolism</keyword>
<name>A0A370C9A1_ASPNG</name>
<keyword evidence="10" id="KW-0548">Nucleotidyltransferase</keyword>
<evidence type="ECO:0000313" key="19">
    <source>
        <dbReference type="EMBL" id="RDH24388.1"/>
    </source>
</evidence>
<evidence type="ECO:0000256" key="15">
    <source>
        <dbReference type="ARBA" id="ARBA00023136"/>
    </source>
</evidence>
<dbReference type="EC" id="2.7.7.41" evidence="6"/>
<evidence type="ECO:0000256" key="3">
    <source>
        <dbReference type="ARBA" id="ARBA00005119"/>
    </source>
</evidence>
<protein>
    <recommendedName>
        <fullName evidence="7">Phosphatidate cytidylyltransferase, mitochondrial</fullName>
        <ecNumber evidence="6">2.7.7.41</ecNumber>
    </recommendedName>
    <alternativeName>
        <fullName evidence="18">CDP-diacylglycerol synthase</fullName>
    </alternativeName>
</protein>
<keyword evidence="16" id="KW-0594">Phospholipid biosynthesis</keyword>
<dbReference type="PANTHER" id="PTHR13619:SF0">
    <property type="entry name" value="PHOSPHATIDATE CYTIDYLYLTRANSFERASE, MITOCHONDRIAL"/>
    <property type="match status" value="1"/>
</dbReference>
<dbReference type="Proteomes" id="UP000253845">
    <property type="component" value="Unassembled WGS sequence"/>
</dbReference>
<dbReference type="GO" id="GO:0016024">
    <property type="term" value="P:CDP-diacylglycerol biosynthetic process"/>
    <property type="evidence" value="ECO:0007669"/>
    <property type="project" value="UniProtKB-UniPathway"/>
</dbReference>
<dbReference type="GO" id="GO:0032049">
    <property type="term" value="P:cardiolipin biosynthetic process"/>
    <property type="evidence" value="ECO:0007669"/>
    <property type="project" value="InterPro"/>
</dbReference>
<comment type="pathway">
    <text evidence="3">Phospholipid metabolism; CDP-diacylglycerol biosynthesis; CDP-diacylglycerol from sn-glycerol 3-phosphate: step 3/3.</text>
</comment>
<evidence type="ECO:0000256" key="10">
    <source>
        <dbReference type="ARBA" id="ARBA00022695"/>
    </source>
</evidence>
<evidence type="ECO:0000256" key="18">
    <source>
        <dbReference type="ARBA" id="ARBA00029893"/>
    </source>
</evidence>
<proteinExistence type="inferred from homology"/>
<dbReference type="GO" id="GO:0004605">
    <property type="term" value="F:phosphatidate cytidylyltransferase activity"/>
    <property type="evidence" value="ECO:0007669"/>
    <property type="project" value="UniProtKB-EC"/>
</dbReference>
<keyword evidence="12" id="KW-0460">Magnesium</keyword>
<evidence type="ECO:0000256" key="17">
    <source>
        <dbReference type="ARBA" id="ARBA00023264"/>
    </source>
</evidence>
<evidence type="ECO:0000313" key="20">
    <source>
        <dbReference type="Proteomes" id="UP000253845"/>
    </source>
</evidence>
<comment type="pathway">
    <text evidence="4">Lipid metabolism.</text>
</comment>
<evidence type="ECO:0000256" key="12">
    <source>
        <dbReference type="ARBA" id="ARBA00022842"/>
    </source>
</evidence>
<keyword evidence="15" id="KW-0472">Membrane</keyword>
<evidence type="ECO:0000256" key="1">
    <source>
        <dbReference type="ARBA" id="ARBA00001946"/>
    </source>
</evidence>
<dbReference type="AlphaFoldDB" id="A0A370C9A1"/>
<keyword evidence="9" id="KW-0808">Transferase</keyword>
<evidence type="ECO:0000256" key="6">
    <source>
        <dbReference type="ARBA" id="ARBA00012487"/>
    </source>
</evidence>
<comment type="cofactor">
    <cofactor evidence="1">
        <name>Mg(2+)</name>
        <dbReference type="ChEBI" id="CHEBI:18420"/>
    </cofactor>
</comment>
<keyword evidence="8" id="KW-0444">Lipid biosynthesis</keyword>
<sequence>MARQSLPRKNMQINAIQITWRDSSQSFSVCLDNPSLQQILPQHSKYPQTSAFIPSRRPNQDPDSLDIIISTSMIRTAFHMYSMRPKVLRTGIRTRTCQMIPSKNRFSPFTTSTNHAVSQQELFEEELNYIVAKFPPVAHAFAYGSGVFPQSAKASTGPSMIDFILGVPCAEEWHGLNLQQNPHHYGALGKLGKRAIARVQELGAGVYFNPFVTINGVLIKYGVISMDTLCQDLATWDTLYVAGRLQKPTRTLCDDPLVQKANQVNLSSAIKLALLLLPETFAEQDLYATIAGISYLGDPRMSVGGDDPRKVQNMIEHQLDDFRKLYSTLLGDMNNVSSVGSPGRLQQCMDPSVRGSIIRSLPSAFRRKLYFGYRKRYSTALDAHSSSSRGRKSLPHCTLDFNIAGDTGLRQQVEQAIRKTVRWPSFTQSIKSAVTAGIARSWRYAREKRRKAVLGTR</sequence>
<evidence type="ECO:0000256" key="2">
    <source>
        <dbReference type="ARBA" id="ARBA00004443"/>
    </source>
</evidence>
<reference evidence="19 20" key="1">
    <citation type="submission" date="2018-07" db="EMBL/GenBank/DDBJ databases">
        <title>Section-level genome sequencing of Aspergillus section Nigri to investigate inter- and intra-species variation.</title>
        <authorList>
            <consortium name="DOE Joint Genome Institute"/>
            <person name="Vesth T.C."/>
            <person name="Nybo J.L."/>
            <person name="Theobald S."/>
            <person name="Frisvad J.C."/>
            <person name="Larsen T.O."/>
            <person name="Nielsen K.F."/>
            <person name="Hoof J.B."/>
            <person name="Brandl J."/>
            <person name="Salamov A."/>
            <person name="Riley R."/>
            <person name="Gladden J.M."/>
            <person name="Phatale P."/>
            <person name="Nielsen M.T."/>
            <person name="Lyhne E.K."/>
            <person name="Kogle M.E."/>
            <person name="Strasser K."/>
            <person name="McDonnell E."/>
            <person name="Barry K."/>
            <person name="Clum A."/>
            <person name="Chen C."/>
            <person name="Nolan M."/>
            <person name="Sandor L."/>
            <person name="Kuo A."/>
            <person name="Lipzen A."/>
            <person name="Hainaut M."/>
            <person name="Drula E."/>
            <person name="Tsang A."/>
            <person name="Magnuson J.K."/>
            <person name="Henrissat B."/>
            <person name="Wiebenga A."/>
            <person name="Simmons B.A."/>
            <person name="Makela M.R."/>
            <person name="De vries R.P."/>
            <person name="Grigoriev I.V."/>
            <person name="Mortensen U.H."/>
            <person name="Baker S.E."/>
            <person name="Andersen M.R."/>
        </authorList>
    </citation>
    <scope>NUCLEOTIDE SEQUENCE [LARGE SCALE GENOMIC DNA]</scope>
    <source>
        <strain evidence="19 20">ATCC 13496</strain>
    </source>
</reference>
<dbReference type="VEuPathDB" id="FungiDB:M747DRAFT_253437"/>
<keyword evidence="17" id="KW-1208">Phospholipid metabolism</keyword>
<accession>A0A370C9A1</accession>
<keyword evidence="11" id="KW-0999">Mitochondrion inner membrane</keyword>
<comment type="subcellular location">
    <subcellularLocation>
        <location evidence="2">Mitochondrion inner membrane</location>
        <topology evidence="2">Peripheral membrane protein</topology>
        <orientation evidence="2">Matrix side</orientation>
    </subcellularLocation>
</comment>
<dbReference type="PANTHER" id="PTHR13619">
    <property type="entry name" value="PHOSPHATIDATE CYTIDYLYLTRANSFERASE, MITOCHONDRIAL"/>
    <property type="match status" value="1"/>
</dbReference>
<evidence type="ECO:0000256" key="4">
    <source>
        <dbReference type="ARBA" id="ARBA00005189"/>
    </source>
</evidence>
<dbReference type="GO" id="GO:0005743">
    <property type="term" value="C:mitochondrial inner membrane"/>
    <property type="evidence" value="ECO:0007669"/>
    <property type="project" value="UniProtKB-SubCell"/>
</dbReference>
<dbReference type="EMBL" id="KZ851902">
    <property type="protein sequence ID" value="RDH24388.1"/>
    <property type="molecule type" value="Genomic_DNA"/>
</dbReference>
<dbReference type="UniPathway" id="UPA00557">
    <property type="reaction ID" value="UER00614"/>
</dbReference>